<dbReference type="Proteomes" id="UP000694545">
    <property type="component" value="Unplaced"/>
</dbReference>
<keyword evidence="3 6" id="KW-0812">Transmembrane</keyword>
<evidence type="ECO:0000256" key="5">
    <source>
        <dbReference type="ARBA" id="ARBA00023136"/>
    </source>
</evidence>
<name>A0A8D2ITJ7_VARKO</name>
<feature type="transmembrane region" description="Helical" evidence="6">
    <location>
        <begin position="124"/>
        <end position="142"/>
    </location>
</feature>
<feature type="transmembrane region" description="Helical" evidence="6">
    <location>
        <begin position="304"/>
        <end position="323"/>
    </location>
</feature>
<evidence type="ECO:0000256" key="6">
    <source>
        <dbReference type="SAM" id="Phobius"/>
    </source>
</evidence>
<dbReference type="SUPFAM" id="SSF111352">
    <property type="entry name" value="Ammonium transporter"/>
    <property type="match status" value="1"/>
</dbReference>
<dbReference type="Ensembl" id="ENSVKKT00000002441.1">
    <property type="protein sequence ID" value="ENSVKKP00000002368.1"/>
    <property type="gene ID" value="ENSVKKG00000001740.1"/>
</dbReference>
<evidence type="ECO:0000256" key="1">
    <source>
        <dbReference type="ARBA" id="ARBA00004141"/>
    </source>
</evidence>
<evidence type="ECO:0000256" key="3">
    <source>
        <dbReference type="ARBA" id="ARBA00022692"/>
    </source>
</evidence>
<dbReference type="PRINTS" id="PR00342">
    <property type="entry name" value="RHESUSRHD"/>
</dbReference>
<dbReference type="Pfam" id="PF00909">
    <property type="entry name" value="Ammonium_transp"/>
    <property type="match status" value="1"/>
</dbReference>
<reference evidence="8" key="1">
    <citation type="submission" date="2025-08" db="UniProtKB">
        <authorList>
            <consortium name="Ensembl"/>
        </authorList>
    </citation>
    <scope>IDENTIFICATION</scope>
</reference>
<reference evidence="8" key="2">
    <citation type="submission" date="2025-09" db="UniProtKB">
        <authorList>
            <consortium name="Ensembl"/>
        </authorList>
    </citation>
    <scope>IDENTIFICATION</scope>
</reference>
<feature type="transmembrane region" description="Helical" evidence="6">
    <location>
        <begin position="163"/>
        <end position="187"/>
    </location>
</feature>
<keyword evidence="4 6" id="KW-1133">Transmembrane helix</keyword>
<dbReference type="GO" id="GO:0097272">
    <property type="term" value="P:ammonium homeostasis"/>
    <property type="evidence" value="ECO:0007669"/>
    <property type="project" value="TreeGrafter"/>
</dbReference>
<evidence type="ECO:0000256" key="4">
    <source>
        <dbReference type="ARBA" id="ARBA00022989"/>
    </source>
</evidence>
<dbReference type="GO" id="GO:0008519">
    <property type="term" value="F:ammonium channel activity"/>
    <property type="evidence" value="ECO:0007669"/>
    <property type="project" value="InterPro"/>
</dbReference>
<dbReference type="InterPro" id="IPR002229">
    <property type="entry name" value="RhesusRHD"/>
</dbReference>
<feature type="transmembrane region" description="Helical" evidence="6">
    <location>
        <begin position="12"/>
        <end position="35"/>
    </location>
</feature>
<proteinExistence type="inferred from homology"/>
<comment type="similarity">
    <text evidence="2">Belongs to the ammonium transporter (TC 2.A.49) family. Rh subfamily.</text>
</comment>
<dbReference type="InterPro" id="IPR024041">
    <property type="entry name" value="NH4_transpt_AmtB-like_dom"/>
</dbReference>
<feature type="transmembrane region" description="Helical" evidence="6">
    <location>
        <begin position="343"/>
        <end position="362"/>
    </location>
</feature>
<dbReference type="InterPro" id="IPR029020">
    <property type="entry name" value="Ammonium/urea_transptr"/>
</dbReference>
<feature type="transmembrane region" description="Helical" evidence="6">
    <location>
        <begin position="55"/>
        <end position="78"/>
    </location>
</feature>
<dbReference type="PANTHER" id="PTHR11730">
    <property type="entry name" value="AMMONIUM TRANSPORTER"/>
    <property type="match status" value="1"/>
</dbReference>
<feature type="transmembrane region" description="Helical" evidence="6">
    <location>
        <begin position="412"/>
        <end position="433"/>
    </location>
</feature>
<comment type="subcellular location">
    <subcellularLocation>
        <location evidence="1">Membrane</location>
        <topology evidence="1">Multi-pass membrane protein</topology>
    </subcellularLocation>
</comment>
<feature type="transmembrane region" description="Helical" evidence="6">
    <location>
        <begin position="207"/>
        <end position="228"/>
    </location>
</feature>
<feature type="transmembrane region" description="Helical" evidence="6">
    <location>
        <begin position="85"/>
        <end position="104"/>
    </location>
</feature>
<dbReference type="PANTHER" id="PTHR11730:SF48">
    <property type="entry name" value="AMMONIUM TRANSPORTER AMTB-LIKE DOMAIN-CONTAINING PROTEIN"/>
    <property type="match status" value="1"/>
</dbReference>
<sequence length="441" mass="47689">IMSRAFAASLHCRLPALLFLFQGALLVVFVLFVTFDEHMDAVAQPAPSGPASNLLHATFSLFRDVQLMLLAGLGLLLAFMKGYGLSAVAFNFLLISVCTQWTLVVQGFTYHCHDGRIHLGLHNILTAEFAAVTVLISAGAILGRTSPVQLLPMGLCEIPLDMAVDVGGTLTLHVFACYFGLGTTIALHWPALQLGHPKETPPYSSDLLSLVGTTFLWAFWPGFVAVLIQPGHAQHRAVLHLDHSQRQRLALLCSLHQLGDFGPVTDSQPNLPHRVDVGIRWRKRDVVSCLEPFVGKRQDINRNIYIYIYILGILSSLACILGSKYMTPFLATNVHIQTNVAPTTFMACITGAVGGIMAILLIPDEAYGLHLHQVFPSRAPPPGNNVLEATSRLPPVGEDLGRSASQQALYQAAVLVACVLVSLAGSILPGLILKLPCLAHK</sequence>
<evidence type="ECO:0000259" key="7">
    <source>
        <dbReference type="Pfam" id="PF00909"/>
    </source>
</evidence>
<evidence type="ECO:0000313" key="8">
    <source>
        <dbReference type="Ensembl" id="ENSVKKP00000002368.1"/>
    </source>
</evidence>
<evidence type="ECO:0000313" key="9">
    <source>
        <dbReference type="Proteomes" id="UP000694545"/>
    </source>
</evidence>
<dbReference type="AlphaFoldDB" id="A0A8D2ITJ7"/>
<organism evidence="8 9">
    <name type="scientific">Varanus komodoensis</name>
    <name type="common">Komodo dragon</name>
    <dbReference type="NCBI Taxonomy" id="61221"/>
    <lineage>
        <taxon>Eukaryota</taxon>
        <taxon>Metazoa</taxon>
        <taxon>Chordata</taxon>
        <taxon>Craniata</taxon>
        <taxon>Vertebrata</taxon>
        <taxon>Euteleostomi</taxon>
        <taxon>Lepidosauria</taxon>
        <taxon>Squamata</taxon>
        <taxon>Bifurcata</taxon>
        <taxon>Unidentata</taxon>
        <taxon>Episquamata</taxon>
        <taxon>Toxicofera</taxon>
        <taxon>Anguimorpha</taxon>
        <taxon>Paleoanguimorpha</taxon>
        <taxon>Varanoidea</taxon>
        <taxon>Varanidae</taxon>
        <taxon>Varanus</taxon>
    </lineage>
</organism>
<evidence type="ECO:0000256" key="2">
    <source>
        <dbReference type="ARBA" id="ARBA00011036"/>
    </source>
</evidence>
<keyword evidence="5 6" id="KW-0472">Membrane</keyword>
<protein>
    <recommendedName>
        <fullName evidence="7">Ammonium transporter AmtB-like domain-containing protein</fullName>
    </recommendedName>
</protein>
<dbReference type="GO" id="GO:0005886">
    <property type="term" value="C:plasma membrane"/>
    <property type="evidence" value="ECO:0007669"/>
    <property type="project" value="InterPro"/>
</dbReference>
<accession>A0A8D2ITJ7</accession>
<feature type="domain" description="Ammonium transporter AmtB-like" evidence="7">
    <location>
        <begin position="25"/>
        <end position="225"/>
    </location>
</feature>
<keyword evidence="9" id="KW-1185">Reference proteome</keyword>
<dbReference type="Gene3D" id="1.10.3430.10">
    <property type="entry name" value="Ammonium transporter AmtB like domains"/>
    <property type="match status" value="2"/>
</dbReference>